<dbReference type="PROSITE" id="PS51686">
    <property type="entry name" value="SAM_MT_RSMB_NOP"/>
    <property type="match status" value="1"/>
</dbReference>
<dbReference type="OrthoDB" id="14725at2157"/>
<keyword evidence="9" id="KW-1185">Reference proteome</keyword>
<dbReference type="InterPro" id="IPR023267">
    <property type="entry name" value="RCMT"/>
</dbReference>
<protein>
    <submittedName>
        <fullName evidence="8">tRNA methyltransferase</fullName>
    </submittedName>
</protein>
<dbReference type="GO" id="GO:0001510">
    <property type="term" value="P:RNA methylation"/>
    <property type="evidence" value="ECO:0007669"/>
    <property type="project" value="InterPro"/>
</dbReference>
<dbReference type="GeneID" id="25153937"/>
<feature type="active site" description="Nucleophile" evidence="6">
    <location>
        <position position="236"/>
    </location>
</feature>
<dbReference type="NCBIfam" id="TIGR00446">
    <property type="entry name" value="nop2p"/>
    <property type="match status" value="1"/>
</dbReference>
<evidence type="ECO:0000256" key="1">
    <source>
        <dbReference type="ARBA" id="ARBA00022490"/>
    </source>
</evidence>
<keyword evidence="5 6" id="KW-0694">RNA-binding</keyword>
<dbReference type="GO" id="GO:0003723">
    <property type="term" value="F:RNA binding"/>
    <property type="evidence" value="ECO:0007669"/>
    <property type="project" value="UniProtKB-UniRule"/>
</dbReference>
<evidence type="ECO:0000256" key="5">
    <source>
        <dbReference type="ARBA" id="ARBA00022884"/>
    </source>
</evidence>
<dbReference type="RefSeq" id="WP_050003759.1">
    <property type="nucleotide sequence ID" value="NZ_CP008887.1"/>
</dbReference>
<dbReference type="InterPro" id="IPR053630">
    <property type="entry name" value="tRNA_Cytosine-C(5)-MTase"/>
</dbReference>
<dbReference type="InterPro" id="IPR031341">
    <property type="entry name" value="Methyltr_RsmF_N"/>
</dbReference>
<dbReference type="KEGG" id="teu:TEU_10900"/>
<name>A0A097QWE1_9EURY</name>
<organism evidence="8 9">
    <name type="scientific">Thermococcus eurythermalis</name>
    <dbReference type="NCBI Taxonomy" id="1505907"/>
    <lineage>
        <taxon>Archaea</taxon>
        <taxon>Methanobacteriati</taxon>
        <taxon>Methanobacteriota</taxon>
        <taxon>Thermococci</taxon>
        <taxon>Thermococcales</taxon>
        <taxon>Thermococcaceae</taxon>
        <taxon>Thermococcus</taxon>
    </lineage>
</organism>
<keyword evidence="1" id="KW-0963">Cytoplasm</keyword>
<keyword evidence="4 6" id="KW-0949">S-adenosyl-L-methionine</keyword>
<dbReference type="Gene3D" id="3.40.50.150">
    <property type="entry name" value="Vaccinia Virus protein VP39"/>
    <property type="match status" value="1"/>
</dbReference>
<dbReference type="NCBIfam" id="NF040814">
    <property type="entry name" value="tRNA_cyt_mtase"/>
    <property type="match status" value="1"/>
</dbReference>
<dbReference type="InterPro" id="IPR049560">
    <property type="entry name" value="MeTrfase_RsmB-F_NOP2_cat"/>
</dbReference>
<feature type="binding site" evidence="6">
    <location>
        <position position="183"/>
    </location>
    <ligand>
        <name>S-adenosyl-L-methionine</name>
        <dbReference type="ChEBI" id="CHEBI:59789"/>
    </ligand>
</feature>
<dbReference type="PRINTS" id="PR02008">
    <property type="entry name" value="RCMTFAMILY"/>
</dbReference>
<evidence type="ECO:0000256" key="4">
    <source>
        <dbReference type="ARBA" id="ARBA00022691"/>
    </source>
</evidence>
<feature type="binding site" evidence="6">
    <location>
        <position position="139"/>
    </location>
    <ligand>
        <name>S-adenosyl-L-methionine</name>
        <dbReference type="ChEBI" id="CHEBI:59789"/>
    </ligand>
</feature>
<dbReference type="STRING" id="1505907.TEU_10900"/>
<accession>A0A097QWE1</accession>
<gene>
    <name evidence="8" type="ORF">TEU_10900</name>
</gene>
<dbReference type="GO" id="GO:0008173">
    <property type="term" value="F:RNA methyltransferase activity"/>
    <property type="evidence" value="ECO:0007669"/>
    <property type="project" value="InterPro"/>
</dbReference>
<dbReference type="Proteomes" id="UP000029980">
    <property type="component" value="Chromosome"/>
</dbReference>
<dbReference type="AlphaFoldDB" id="A0A097QWE1"/>
<proteinExistence type="inferred from homology"/>
<feature type="domain" description="SAM-dependent MTase RsmB/NOP-type" evidence="7">
    <location>
        <begin position="27"/>
        <end position="307"/>
    </location>
</feature>
<dbReference type="GO" id="GO:0006396">
    <property type="term" value="P:RNA processing"/>
    <property type="evidence" value="ECO:0007669"/>
    <property type="project" value="InterPro"/>
</dbReference>
<evidence type="ECO:0000313" key="8">
    <source>
        <dbReference type="EMBL" id="AIU70799.1"/>
    </source>
</evidence>
<evidence type="ECO:0000259" key="7">
    <source>
        <dbReference type="PROSITE" id="PS51686"/>
    </source>
</evidence>
<dbReference type="InterPro" id="IPR011023">
    <property type="entry name" value="Nop2p"/>
</dbReference>
<keyword evidence="2 6" id="KW-0489">Methyltransferase</keyword>
<dbReference type="HOGENOM" id="CLU_005316_7_0_2"/>
<dbReference type="InterPro" id="IPR029063">
    <property type="entry name" value="SAM-dependent_MTases_sf"/>
</dbReference>
<evidence type="ECO:0000256" key="6">
    <source>
        <dbReference type="PROSITE-ProRule" id="PRU01023"/>
    </source>
</evidence>
<dbReference type="Pfam" id="PF01189">
    <property type="entry name" value="Methyltr_RsmB-F"/>
    <property type="match status" value="1"/>
</dbReference>
<feature type="binding site" evidence="6">
    <location>
        <begin position="115"/>
        <end position="121"/>
    </location>
    <ligand>
        <name>S-adenosyl-L-methionine</name>
        <dbReference type="ChEBI" id="CHEBI:59789"/>
    </ligand>
</feature>
<dbReference type="CDD" id="cd02440">
    <property type="entry name" value="AdoMet_MTases"/>
    <property type="match status" value="1"/>
</dbReference>
<dbReference type="Pfam" id="PF17125">
    <property type="entry name" value="Methyltr_RsmF_N"/>
    <property type="match status" value="1"/>
</dbReference>
<evidence type="ECO:0000256" key="2">
    <source>
        <dbReference type="ARBA" id="ARBA00022603"/>
    </source>
</evidence>
<evidence type="ECO:0000313" key="9">
    <source>
        <dbReference type="Proteomes" id="UP000029980"/>
    </source>
</evidence>
<sequence length="312" mass="35665">MSARDVIREANSAFYERYSKLDDSDEFWEFMVKPLRQSIRVNTLKAPLEVVVERLREEFELEPIPWVREGFFINVDNLAKVPEHGLGLIFGQEASSMIPPVVLEPRPGELVLDMAAAPGSKTGQIAQYMENDGCIIANDPNRDRANVLIANLNRMGVLIARVTTRDGTKFARFENTFDRVLLDAPCSSVGMIRKSWRFLREWREKAVVKYMNIQKRLILAGYKALKPGGVMVYSTCTIDPLENEEVVDYLLRKTDARLERIELPVKTSEPVLEWEGKTYSDELKKALRIHPNDNDTEAFFIAKIVKPGDENE</sequence>
<evidence type="ECO:0000256" key="3">
    <source>
        <dbReference type="ARBA" id="ARBA00022679"/>
    </source>
</evidence>
<feature type="binding site" evidence="6">
    <location>
        <position position="166"/>
    </location>
    <ligand>
        <name>S-adenosyl-L-methionine</name>
        <dbReference type="ChEBI" id="CHEBI:59789"/>
    </ligand>
</feature>
<comment type="similarity">
    <text evidence="6">Belongs to the class I-like SAM-binding methyltransferase superfamily. RsmB/NOP family.</text>
</comment>
<reference evidence="8 9" key="1">
    <citation type="journal article" date="2015" name="Int. J. Syst. Evol. Microbiol.">
        <title>Thermococcus eurythermalis sp. nov., a conditional piezophilic hyperthermophilic archaeon with a wide temperature range isolated from an oil-immersed chimney in the Guaymas Basin.</title>
        <authorList>
            <person name="Zhao W."/>
            <person name="Zeng X."/>
            <person name="Xiao X."/>
        </authorList>
    </citation>
    <scope>NUCLEOTIDE SEQUENCE [LARGE SCALE GENOMIC DNA]</scope>
    <source>
        <strain evidence="8 9">A501</strain>
    </source>
</reference>
<dbReference type="PANTHER" id="PTHR22807:SF30">
    <property type="entry name" value="28S RRNA (CYTOSINE(4447)-C(5))-METHYLTRANSFERASE-RELATED"/>
    <property type="match status" value="1"/>
</dbReference>
<dbReference type="PANTHER" id="PTHR22807">
    <property type="entry name" value="NOP2 YEAST -RELATED NOL1/NOP2/FMU SUN DOMAIN-CONTAINING"/>
    <property type="match status" value="1"/>
</dbReference>
<dbReference type="SUPFAM" id="SSF53335">
    <property type="entry name" value="S-adenosyl-L-methionine-dependent methyltransferases"/>
    <property type="match status" value="1"/>
</dbReference>
<dbReference type="GO" id="GO:0008757">
    <property type="term" value="F:S-adenosylmethionine-dependent methyltransferase activity"/>
    <property type="evidence" value="ECO:0007669"/>
    <property type="project" value="InterPro"/>
</dbReference>
<dbReference type="EMBL" id="CP008887">
    <property type="protein sequence ID" value="AIU70799.1"/>
    <property type="molecule type" value="Genomic_DNA"/>
</dbReference>
<dbReference type="InterPro" id="IPR001678">
    <property type="entry name" value="MeTrfase_RsmB-F_NOP2_dom"/>
</dbReference>
<keyword evidence="3 6" id="KW-0808">Transferase</keyword>
<dbReference type="Gene3D" id="3.30.70.1170">
    <property type="entry name" value="Sun protein, domain 3"/>
    <property type="match status" value="1"/>
</dbReference>